<proteinExistence type="predicted"/>
<gene>
    <name evidence="1" type="ORF">CNECB9_560002</name>
</gene>
<name>A0A1K0IQQ7_CUPNE</name>
<organism evidence="1">
    <name type="scientific">Cupriavidus necator</name>
    <name type="common">Alcaligenes eutrophus</name>
    <name type="synonym">Ralstonia eutropha</name>
    <dbReference type="NCBI Taxonomy" id="106590"/>
    <lineage>
        <taxon>Bacteria</taxon>
        <taxon>Pseudomonadati</taxon>
        <taxon>Pseudomonadota</taxon>
        <taxon>Betaproteobacteria</taxon>
        <taxon>Burkholderiales</taxon>
        <taxon>Burkholderiaceae</taxon>
        <taxon>Cupriavidus</taxon>
    </lineage>
</organism>
<dbReference type="EMBL" id="FMSH01000503">
    <property type="protein sequence ID" value="SCU98695.1"/>
    <property type="molecule type" value="Genomic_DNA"/>
</dbReference>
<sequence length="63" mass="7364">MFLSIQQHFHRPGLVLAPQSVNRGGARPVEESPLWKAPFKVFIRLVAWWKPYVDLYIQVLFNA</sequence>
<evidence type="ECO:0000313" key="1">
    <source>
        <dbReference type="EMBL" id="SCU98695.1"/>
    </source>
</evidence>
<accession>A0A1K0IQQ7</accession>
<dbReference type="AlphaFoldDB" id="A0A1K0IQQ7"/>
<protein>
    <submittedName>
        <fullName evidence="1">Uncharacterized protein</fullName>
    </submittedName>
</protein>
<reference evidence="1" key="1">
    <citation type="submission" date="2016-09" db="EMBL/GenBank/DDBJ databases">
        <authorList>
            <person name="Capua I."/>
            <person name="De Benedictis P."/>
            <person name="Joannis T."/>
            <person name="Lombin L.H."/>
            <person name="Cattoli G."/>
        </authorList>
    </citation>
    <scope>NUCLEOTIDE SEQUENCE</scope>
    <source>
        <strain evidence="1">B9</strain>
    </source>
</reference>